<evidence type="ECO:0000313" key="12">
    <source>
        <dbReference type="Proteomes" id="UP000838763"/>
    </source>
</evidence>
<comment type="similarity">
    <text evidence="8">Belongs to the CYC8/SSN6 family.</text>
</comment>
<dbReference type="InterPro" id="IPR051630">
    <property type="entry name" value="Corepressor-Demethylase"/>
</dbReference>
<dbReference type="Pfam" id="PF13432">
    <property type="entry name" value="TPR_16"/>
    <property type="match status" value="1"/>
</dbReference>
<gene>
    <name evidence="11" type="ORF">PPNO1_LOCUS6941</name>
</gene>
<comment type="subcellular location">
    <subcellularLocation>
        <location evidence="1">Nucleus</location>
    </subcellularLocation>
</comment>
<dbReference type="PANTHER" id="PTHR14017">
    <property type="entry name" value="LYSINE-SPECIFIC DEMETHYLASE"/>
    <property type="match status" value="1"/>
</dbReference>
<evidence type="ECO:0000256" key="5">
    <source>
        <dbReference type="ARBA" id="ARBA00023015"/>
    </source>
</evidence>
<dbReference type="FunFam" id="1.25.40.10:FF:000403">
    <property type="entry name" value="General transcriptional repressor, putative"/>
    <property type="match status" value="1"/>
</dbReference>
<evidence type="ECO:0000256" key="4">
    <source>
        <dbReference type="ARBA" id="ARBA00022803"/>
    </source>
</evidence>
<evidence type="ECO:0000256" key="7">
    <source>
        <dbReference type="ARBA" id="ARBA00023242"/>
    </source>
</evidence>
<keyword evidence="5" id="KW-0805">Transcription regulation</keyword>
<protein>
    <recommendedName>
        <fullName evidence="13">TPR-like protein</fullName>
    </recommendedName>
</protein>
<evidence type="ECO:0008006" key="13">
    <source>
        <dbReference type="Google" id="ProtNLM"/>
    </source>
</evidence>
<dbReference type="OrthoDB" id="418911at2759"/>
<reference evidence="11" key="1">
    <citation type="submission" date="2022-11" db="EMBL/GenBank/DDBJ databases">
        <authorList>
            <person name="Scott C."/>
            <person name="Bruce N."/>
        </authorList>
    </citation>
    <scope>NUCLEOTIDE SEQUENCE</scope>
</reference>
<dbReference type="PROSITE" id="PS50293">
    <property type="entry name" value="TPR_REGION"/>
    <property type="match status" value="2"/>
</dbReference>
<sequence>MVALRPPPPPPQVGGPVSQPGRYSAPSRQIMALTESVWMQIVGPQGQPQLCAGHDCHLLILRTREEFHKAVGYLQDVLKLEPNNGEAWGSLGHCFLMMDDLQQAYTAYQNALVNLQSPKEPKLWYGIGILYDRWGSLEHAEEAFSQVMQMQPDFEKANEIYFRLGIIYKQQSKYNQSLECFKYIVSSPPHPLTEEDIWFQIGHVHEQQKDYDNAKAAYQRVLDRDPNHAKVLQQLGWLHHNQSSSFQSQERAIEFLEKSVAADTNDAQSWYLLGRCYMSQQKYPKAYEAYQQAVYRDGRNPTFWCSIGVLYYQINQYRDALDAYSRAIRLNPYISEVWYDLGTLYESCNNQINDALDAYQRAAELDPSNPHIKARLHLLRSGGSNAGPPASAPQPTDQQQQQQQQQPPPPGPPSGPPANGWGRHGEVNAPPQPPNPYEQSRSDPFNRGPPPPPAPLRQPSPRQEPPQMRPQQPPPPPLNSRFRHHSREASLLMETTGALTLEEALRPFGEAPPRDLTTTRRRALHSLPAYLAADAHARAGGKP</sequence>
<dbReference type="InterPro" id="IPR019734">
    <property type="entry name" value="TPR_rpt"/>
</dbReference>
<feature type="repeat" description="TPR" evidence="9">
    <location>
        <begin position="158"/>
        <end position="191"/>
    </location>
</feature>
<evidence type="ECO:0000256" key="2">
    <source>
        <dbReference type="ARBA" id="ARBA00022491"/>
    </source>
</evidence>
<dbReference type="FunFam" id="1.25.40.10:FF:000078">
    <property type="entry name" value="Transcriptional corepressor Cyc8"/>
    <property type="match status" value="1"/>
</dbReference>
<accession>A0A9P1MBZ5</accession>
<dbReference type="GO" id="GO:0017053">
    <property type="term" value="C:transcription repressor complex"/>
    <property type="evidence" value="ECO:0007669"/>
    <property type="project" value="TreeGrafter"/>
</dbReference>
<dbReference type="AlphaFoldDB" id="A0A9P1MBZ5"/>
<proteinExistence type="inferred from homology"/>
<dbReference type="Gene3D" id="1.25.40.10">
    <property type="entry name" value="Tetratricopeptide repeat domain"/>
    <property type="match status" value="2"/>
</dbReference>
<evidence type="ECO:0000313" key="11">
    <source>
        <dbReference type="EMBL" id="CAI4217330.1"/>
    </source>
</evidence>
<dbReference type="GO" id="GO:0000978">
    <property type="term" value="F:RNA polymerase II cis-regulatory region sequence-specific DNA binding"/>
    <property type="evidence" value="ECO:0007669"/>
    <property type="project" value="TreeGrafter"/>
</dbReference>
<evidence type="ECO:0000256" key="3">
    <source>
        <dbReference type="ARBA" id="ARBA00022737"/>
    </source>
</evidence>
<keyword evidence="2" id="KW-0678">Repressor</keyword>
<keyword evidence="6" id="KW-0804">Transcription</keyword>
<feature type="repeat" description="TPR" evidence="9">
    <location>
        <begin position="121"/>
        <end position="154"/>
    </location>
</feature>
<feature type="compositionally biased region" description="Low complexity" evidence="10">
    <location>
        <begin position="393"/>
        <end position="405"/>
    </location>
</feature>
<dbReference type="SMART" id="SM00028">
    <property type="entry name" value="TPR"/>
    <property type="match status" value="9"/>
</dbReference>
<dbReference type="GO" id="GO:0000122">
    <property type="term" value="P:negative regulation of transcription by RNA polymerase II"/>
    <property type="evidence" value="ECO:0007669"/>
    <property type="project" value="TreeGrafter"/>
</dbReference>
<dbReference type="GO" id="GO:0031490">
    <property type="term" value="F:chromatin DNA binding"/>
    <property type="evidence" value="ECO:0007669"/>
    <property type="project" value="TreeGrafter"/>
</dbReference>
<dbReference type="Pfam" id="PF00515">
    <property type="entry name" value="TPR_1"/>
    <property type="match status" value="1"/>
</dbReference>
<feature type="repeat" description="TPR" evidence="9">
    <location>
        <begin position="195"/>
        <end position="228"/>
    </location>
</feature>
<feature type="compositionally biased region" description="Pro residues" evidence="10">
    <location>
        <begin position="1"/>
        <end position="13"/>
    </location>
</feature>
<dbReference type="EMBL" id="CALLCH030000016">
    <property type="protein sequence ID" value="CAI4217330.1"/>
    <property type="molecule type" value="Genomic_DNA"/>
</dbReference>
<evidence type="ECO:0000256" key="10">
    <source>
        <dbReference type="SAM" id="MobiDB-lite"/>
    </source>
</evidence>
<keyword evidence="3" id="KW-0677">Repeat</keyword>
<keyword evidence="12" id="KW-1185">Reference proteome</keyword>
<name>A0A9P1MBZ5_9PEZI</name>
<evidence type="ECO:0000256" key="1">
    <source>
        <dbReference type="ARBA" id="ARBA00004123"/>
    </source>
</evidence>
<dbReference type="PANTHER" id="PTHR14017:SF1">
    <property type="entry name" value="LD02225P"/>
    <property type="match status" value="1"/>
</dbReference>
<dbReference type="PROSITE" id="PS50005">
    <property type="entry name" value="TPR"/>
    <property type="match status" value="5"/>
</dbReference>
<organism evidence="11 12">
    <name type="scientific">Parascedosporium putredinis</name>
    <dbReference type="NCBI Taxonomy" id="1442378"/>
    <lineage>
        <taxon>Eukaryota</taxon>
        <taxon>Fungi</taxon>
        <taxon>Dikarya</taxon>
        <taxon>Ascomycota</taxon>
        <taxon>Pezizomycotina</taxon>
        <taxon>Sordariomycetes</taxon>
        <taxon>Hypocreomycetidae</taxon>
        <taxon>Microascales</taxon>
        <taxon>Microascaceae</taxon>
        <taxon>Parascedosporium</taxon>
    </lineage>
</organism>
<feature type="compositionally biased region" description="Pro residues" evidence="10">
    <location>
        <begin position="447"/>
        <end position="478"/>
    </location>
</feature>
<dbReference type="GO" id="GO:0005634">
    <property type="term" value="C:nucleus"/>
    <property type="evidence" value="ECO:0007669"/>
    <property type="project" value="UniProtKB-SubCell"/>
</dbReference>
<evidence type="ECO:0000256" key="9">
    <source>
        <dbReference type="PROSITE-ProRule" id="PRU00339"/>
    </source>
</evidence>
<dbReference type="Pfam" id="PF13181">
    <property type="entry name" value="TPR_8"/>
    <property type="match status" value="3"/>
</dbReference>
<dbReference type="Pfam" id="PF12895">
    <property type="entry name" value="ANAPC3"/>
    <property type="match status" value="1"/>
</dbReference>
<feature type="region of interest" description="Disordered" evidence="10">
    <location>
        <begin position="1"/>
        <end position="24"/>
    </location>
</feature>
<dbReference type="SUPFAM" id="SSF48452">
    <property type="entry name" value="TPR-like"/>
    <property type="match status" value="2"/>
</dbReference>
<keyword evidence="4 9" id="KW-0802">TPR repeat</keyword>
<feature type="repeat" description="TPR" evidence="9">
    <location>
        <begin position="267"/>
        <end position="300"/>
    </location>
</feature>
<evidence type="ECO:0000256" key="8">
    <source>
        <dbReference type="ARBA" id="ARBA00061082"/>
    </source>
</evidence>
<comment type="caution">
    <text evidence="11">The sequence shown here is derived from an EMBL/GenBank/DDBJ whole genome shotgun (WGS) entry which is preliminary data.</text>
</comment>
<feature type="region of interest" description="Disordered" evidence="10">
    <location>
        <begin position="380"/>
        <end position="497"/>
    </location>
</feature>
<keyword evidence="7" id="KW-0539">Nucleus</keyword>
<feature type="repeat" description="TPR" evidence="9">
    <location>
        <begin position="301"/>
        <end position="334"/>
    </location>
</feature>
<evidence type="ECO:0000256" key="6">
    <source>
        <dbReference type="ARBA" id="ARBA00023163"/>
    </source>
</evidence>
<feature type="compositionally biased region" description="Pro residues" evidence="10">
    <location>
        <begin position="406"/>
        <end position="416"/>
    </location>
</feature>
<dbReference type="InterPro" id="IPR011990">
    <property type="entry name" value="TPR-like_helical_dom_sf"/>
</dbReference>
<dbReference type="Proteomes" id="UP000838763">
    <property type="component" value="Unassembled WGS sequence"/>
</dbReference>